<evidence type="ECO:0000313" key="2">
    <source>
        <dbReference type="Proteomes" id="UP000796761"/>
    </source>
</evidence>
<sequence length="101" mass="11243">MEVDPLGNGPYFHLEPLGCLQLISRSKLLSLTPSTAKVIYSTHPFRQNKTLLKLEDEVTPNSEDGSEEQLYFLEELEPVVESKAHMASQMMAVNDLSAGVH</sequence>
<evidence type="ECO:0000313" key="1">
    <source>
        <dbReference type="EMBL" id="TRZ26532.1"/>
    </source>
</evidence>
<organism evidence="1 2">
    <name type="scientific">Zosterops borbonicus</name>
    <dbReference type="NCBI Taxonomy" id="364589"/>
    <lineage>
        <taxon>Eukaryota</taxon>
        <taxon>Metazoa</taxon>
        <taxon>Chordata</taxon>
        <taxon>Craniata</taxon>
        <taxon>Vertebrata</taxon>
        <taxon>Euteleostomi</taxon>
        <taxon>Archelosauria</taxon>
        <taxon>Archosauria</taxon>
        <taxon>Dinosauria</taxon>
        <taxon>Saurischia</taxon>
        <taxon>Theropoda</taxon>
        <taxon>Coelurosauria</taxon>
        <taxon>Aves</taxon>
        <taxon>Neognathae</taxon>
        <taxon>Neoaves</taxon>
        <taxon>Telluraves</taxon>
        <taxon>Australaves</taxon>
        <taxon>Passeriformes</taxon>
        <taxon>Sylvioidea</taxon>
        <taxon>Zosteropidae</taxon>
        <taxon>Zosterops</taxon>
    </lineage>
</organism>
<dbReference type="AlphaFoldDB" id="A0A8K1GXB2"/>
<accession>A0A8K1GXB2</accession>
<gene>
    <name evidence="1" type="ORF">HGM15179_000557</name>
</gene>
<name>A0A8K1GXB2_9PASS</name>
<dbReference type="EMBL" id="SWJQ01000011">
    <property type="protein sequence ID" value="TRZ26532.1"/>
    <property type="molecule type" value="Genomic_DNA"/>
</dbReference>
<reference evidence="1" key="1">
    <citation type="submission" date="2019-04" db="EMBL/GenBank/DDBJ databases">
        <title>Genome assembly of Zosterops borbonicus 15179.</title>
        <authorList>
            <person name="Leroy T."/>
            <person name="Anselmetti Y."/>
            <person name="Tilak M.-K."/>
            <person name="Nabholz B."/>
        </authorList>
    </citation>
    <scope>NUCLEOTIDE SEQUENCE</scope>
    <source>
        <strain evidence="1">HGM_15179</strain>
        <tissue evidence="1">Muscle</tissue>
    </source>
</reference>
<keyword evidence="2" id="KW-1185">Reference proteome</keyword>
<dbReference type="Proteomes" id="UP000796761">
    <property type="component" value="Unassembled WGS sequence"/>
</dbReference>
<comment type="caution">
    <text evidence="1">The sequence shown here is derived from an EMBL/GenBank/DDBJ whole genome shotgun (WGS) entry which is preliminary data.</text>
</comment>
<proteinExistence type="predicted"/>
<protein>
    <submittedName>
        <fullName evidence="1">Uncharacterized protein</fullName>
    </submittedName>
</protein>